<sequence>MKKLTKFGCMALLAICVTPLTFAGCGGSDGSKVIEPEMSAEEIQAKADSKADEVVDPT</sequence>
<keyword evidence="3" id="KW-1185">Reference proteome</keyword>
<reference evidence="2 3" key="1">
    <citation type="journal article" date="2022" name="Syst. Appl. Microbiol.">
        <title>Rhodopirellula aestuarii sp. nov., a novel member of the genus Rhodopirellula isolated from brackish sediments collected in the Tagus River estuary, Portugal.</title>
        <authorList>
            <person name="Vitorino I.R."/>
            <person name="Klimek D."/>
            <person name="Calusinska M."/>
            <person name="Lobo-da-Cunha A."/>
            <person name="Vasconcelos V."/>
            <person name="Lage O.M."/>
        </authorList>
    </citation>
    <scope>NUCLEOTIDE SEQUENCE [LARGE SCALE GENOMIC DNA]</scope>
    <source>
        <strain evidence="2 3">ICT_H3.1</strain>
    </source>
</reference>
<proteinExistence type="predicted"/>
<evidence type="ECO:0000313" key="3">
    <source>
        <dbReference type="Proteomes" id="UP001202961"/>
    </source>
</evidence>
<evidence type="ECO:0008006" key="4">
    <source>
        <dbReference type="Google" id="ProtNLM"/>
    </source>
</evidence>
<protein>
    <recommendedName>
        <fullName evidence="4">Secreted protein</fullName>
    </recommendedName>
</protein>
<evidence type="ECO:0000256" key="1">
    <source>
        <dbReference type="SAM" id="SignalP"/>
    </source>
</evidence>
<feature type="chain" id="PRO_5046624264" description="Secreted protein" evidence="1">
    <location>
        <begin position="24"/>
        <end position="58"/>
    </location>
</feature>
<feature type="signal peptide" evidence="1">
    <location>
        <begin position="1"/>
        <end position="23"/>
    </location>
</feature>
<evidence type="ECO:0000313" key="2">
    <source>
        <dbReference type="EMBL" id="MCM2375105.1"/>
    </source>
</evidence>
<dbReference type="Proteomes" id="UP001202961">
    <property type="component" value="Unassembled WGS sequence"/>
</dbReference>
<dbReference type="PROSITE" id="PS51257">
    <property type="entry name" value="PROKAR_LIPOPROTEIN"/>
    <property type="match status" value="1"/>
</dbReference>
<accession>A0ABT0UDV9</accession>
<organism evidence="2 3">
    <name type="scientific">Aporhodopirellula aestuarii</name>
    <dbReference type="NCBI Taxonomy" id="2950107"/>
    <lineage>
        <taxon>Bacteria</taxon>
        <taxon>Pseudomonadati</taxon>
        <taxon>Planctomycetota</taxon>
        <taxon>Planctomycetia</taxon>
        <taxon>Pirellulales</taxon>
        <taxon>Pirellulaceae</taxon>
        <taxon>Aporhodopirellula</taxon>
    </lineage>
</organism>
<keyword evidence="1" id="KW-0732">Signal</keyword>
<gene>
    <name evidence="2" type="ORF">NB063_31165</name>
</gene>
<comment type="caution">
    <text evidence="2">The sequence shown here is derived from an EMBL/GenBank/DDBJ whole genome shotgun (WGS) entry which is preliminary data.</text>
</comment>
<dbReference type="RefSeq" id="WP_250933603.1">
    <property type="nucleotide sequence ID" value="NZ_JAMQBK010000130.1"/>
</dbReference>
<name>A0ABT0UDV9_9BACT</name>
<dbReference type="EMBL" id="JAMQBK010000130">
    <property type="protein sequence ID" value="MCM2375105.1"/>
    <property type="molecule type" value="Genomic_DNA"/>
</dbReference>